<gene>
    <name evidence="2" type="ORF">P343_12800</name>
</gene>
<keyword evidence="3" id="KW-1185">Reference proteome</keyword>
<dbReference type="Proteomes" id="UP000018296">
    <property type="component" value="Unassembled WGS sequence"/>
</dbReference>
<dbReference type="AlphaFoldDB" id="V6IWX7"/>
<dbReference type="PATRIC" id="fig|1395513.3.peg.2598"/>
<proteinExistence type="predicted"/>
<feature type="region of interest" description="Disordered" evidence="1">
    <location>
        <begin position="1"/>
        <end position="25"/>
    </location>
</feature>
<comment type="caution">
    <text evidence="2">The sequence shown here is derived from an EMBL/GenBank/DDBJ whole genome shotgun (WGS) entry which is preliminary data.</text>
</comment>
<accession>V6IWX7</accession>
<sequence length="305" mass="34539">MAMNELEQSFQMSQQPQGAVAQASSSREMEEVKGQIFMAKQFPRNVFQAQNRIMDACKRPSLAKTAIYRYPKGGSMVEGPSIRMAEVIAQNWGNIDFGVKELDQGQEESKVLAYAWDLETNTRQTKLFTMSHSYMAKGKIKKLTDERDIYEHVANLAARRMRACILSIIPGDIVEAAMKQCYETLAGQSTKPLKDRIQGMLKAFKENYQVTQDQIEEYFGYNCDAFTEIDIAKALSLFNSIKDGMIKPYEVFSPKEKDEKKNDSSSDDLTKDFEEADKEVKKNAKSSGSKAKKDTESEQGELPFD</sequence>
<protein>
    <submittedName>
        <fullName evidence="2">Uncharacterized protein</fullName>
    </submittedName>
</protein>
<reference evidence="2 3" key="1">
    <citation type="journal article" date="2013" name="Genome Announc.">
        <title>Genome Sequence of Sporolactobacillus laevolacticus DSM442, an Efficient Polymer-Grade D-Lactate Producer from Agricultural Waste Cottonseed as a Nitrogen Source.</title>
        <authorList>
            <person name="Wang H."/>
            <person name="Wang L."/>
            <person name="Ju J."/>
            <person name="Yu B."/>
            <person name="Ma Y."/>
        </authorList>
    </citation>
    <scope>NUCLEOTIDE SEQUENCE [LARGE SCALE GENOMIC DNA]</scope>
    <source>
        <strain evidence="2 3">DSM 442</strain>
    </source>
</reference>
<dbReference type="OrthoDB" id="2936921at2"/>
<feature type="region of interest" description="Disordered" evidence="1">
    <location>
        <begin position="253"/>
        <end position="305"/>
    </location>
</feature>
<dbReference type="RefSeq" id="WP_023510800.1">
    <property type="nucleotide sequence ID" value="NZ_AWTC01000013.1"/>
</dbReference>
<feature type="compositionally biased region" description="Basic and acidic residues" evidence="1">
    <location>
        <begin position="253"/>
        <end position="282"/>
    </location>
</feature>
<evidence type="ECO:0000313" key="2">
    <source>
        <dbReference type="EMBL" id="EST11116.1"/>
    </source>
</evidence>
<dbReference type="EMBL" id="AWTC01000013">
    <property type="protein sequence ID" value="EST11116.1"/>
    <property type="molecule type" value="Genomic_DNA"/>
</dbReference>
<organism evidence="2 3">
    <name type="scientific">Sporolactobacillus laevolacticus DSM 442</name>
    <dbReference type="NCBI Taxonomy" id="1395513"/>
    <lineage>
        <taxon>Bacteria</taxon>
        <taxon>Bacillati</taxon>
        <taxon>Bacillota</taxon>
        <taxon>Bacilli</taxon>
        <taxon>Bacillales</taxon>
        <taxon>Sporolactobacillaceae</taxon>
        <taxon>Sporolactobacillus</taxon>
    </lineage>
</organism>
<dbReference type="eggNOG" id="ENOG502ZA3S">
    <property type="taxonomic scope" value="Bacteria"/>
</dbReference>
<evidence type="ECO:0000256" key="1">
    <source>
        <dbReference type="SAM" id="MobiDB-lite"/>
    </source>
</evidence>
<evidence type="ECO:0000313" key="3">
    <source>
        <dbReference type="Proteomes" id="UP000018296"/>
    </source>
</evidence>
<dbReference type="STRING" id="1395513.P343_12800"/>
<name>V6IWX7_9BACL</name>